<reference evidence="2" key="1">
    <citation type="submission" date="2021-03" db="EMBL/GenBank/DDBJ databases">
        <title>Acanthopleuribacteraceae sp. M133.</title>
        <authorList>
            <person name="Wang G."/>
        </authorList>
    </citation>
    <scope>NUCLEOTIDE SEQUENCE</scope>
    <source>
        <strain evidence="2">M133</strain>
    </source>
</reference>
<evidence type="ECO:0000313" key="3">
    <source>
        <dbReference type="Proteomes" id="UP000663929"/>
    </source>
</evidence>
<dbReference type="AlphaFoldDB" id="A0A8A4TM79"/>
<dbReference type="RefSeq" id="WP_237379944.1">
    <property type="nucleotide sequence ID" value="NZ_CP071793.1"/>
</dbReference>
<gene>
    <name evidence="2" type="ORF">J3U87_32420</name>
</gene>
<evidence type="ECO:0000256" key="1">
    <source>
        <dbReference type="SAM" id="SignalP"/>
    </source>
</evidence>
<keyword evidence="1" id="KW-0732">Signal</keyword>
<dbReference type="EMBL" id="CP071793">
    <property type="protein sequence ID" value="QTD50314.1"/>
    <property type="molecule type" value="Genomic_DNA"/>
</dbReference>
<proteinExistence type="predicted"/>
<evidence type="ECO:0008006" key="4">
    <source>
        <dbReference type="Google" id="ProtNLM"/>
    </source>
</evidence>
<name>A0A8A4TM79_SULCO</name>
<feature type="signal peptide" evidence="1">
    <location>
        <begin position="1"/>
        <end position="20"/>
    </location>
</feature>
<feature type="chain" id="PRO_5035289289" description="Polyisoprenoid-binding protein YceI" evidence="1">
    <location>
        <begin position="21"/>
        <end position="206"/>
    </location>
</feature>
<evidence type="ECO:0000313" key="2">
    <source>
        <dbReference type="EMBL" id="QTD50314.1"/>
    </source>
</evidence>
<sequence length="206" mass="21369">MYLRLFSLISILSLVPFLFAEDDPHAHSVHSGSSAATGIQVHGHWTIRVLDPDGSLVQEVSFENALTSPATLTSLLNGDAVSGGGYVVATNQNAVSSGVGPCNPDCEIGPTGLNAGITFDSSNLTLTLMGTNFETLRMAGSFTVTTTSTIDLVQSWFCVCNGTTNNATQCKASPDSCGVFTSKILGSAVSVTAGQIVQITVDLTFS</sequence>
<dbReference type="Proteomes" id="UP000663929">
    <property type="component" value="Chromosome"/>
</dbReference>
<keyword evidence="3" id="KW-1185">Reference proteome</keyword>
<dbReference type="KEGG" id="scor:J3U87_32420"/>
<accession>A0A8A4TM79</accession>
<protein>
    <recommendedName>
        <fullName evidence="4">Polyisoprenoid-binding protein YceI</fullName>
    </recommendedName>
</protein>
<organism evidence="2 3">
    <name type="scientific">Sulfidibacter corallicola</name>
    <dbReference type="NCBI Taxonomy" id="2818388"/>
    <lineage>
        <taxon>Bacteria</taxon>
        <taxon>Pseudomonadati</taxon>
        <taxon>Acidobacteriota</taxon>
        <taxon>Holophagae</taxon>
        <taxon>Acanthopleuribacterales</taxon>
        <taxon>Acanthopleuribacteraceae</taxon>
        <taxon>Sulfidibacter</taxon>
    </lineage>
</organism>